<dbReference type="GO" id="GO:2000032">
    <property type="term" value="P:regulation of secondary shoot formation"/>
    <property type="evidence" value="ECO:0007669"/>
    <property type="project" value="TreeGrafter"/>
</dbReference>
<dbReference type="EMBL" id="JAJJMB010012161">
    <property type="protein sequence ID" value="KAI3885167.1"/>
    <property type="molecule type" value="Genomic_DNA"/>
</dbReference>
<keyword evidence="3" id="KW-0238">DNA-binding</keyword>
<dbReference type="Pfam" id="PF03634">
    <property type="entry name" value="TCP"/>
    <property type="match status" value="1"/>
</dbReference>
<evidence type="ECO:0000259" key="7">
    <source>
        <dbReference type="PROSITE" id="PS51369"/>
    </source>
</evidence>
<dbReference type="AlphaFoldDB" id="A0AAD4XAK1"/>
<feature type="domain" description="TCP" evidence="7">
    <location>
        <begin position="142"/>
        <end position="200"/>
    </location>
</feature>
<keyword evidence="5" id="KW-0539">Nucleus</keyword>
<evidence type="ECO:0000256" key="4">
    <source>
        <dbReference type="ARBA" id="ARBA00023163"/>
    </source>
</evidence>
<evidence type="ECO:0000256" key="2">
    <source>
        <dbReference type="ARBA" id="ARBA00023015"/>
    </source>
</evidence>
<reference evidence="8" key="1">
    <citation type="submission" date="2022-04" db="EMBL/GenBank/DDBJ databases">
        <title>A functionally conserved STORR gene fusion in Papaver species that diverged 16.8 million years ago.</title>
        <authorList>
            <person name="Catania T."/>
        </authorList>
    </citation>
    <scope>NUCLEOTIDE SEQUENCE</scope>
    <source>
        <strain evidence="8">S-188037</strain>
    </source>
</reference>
<feature type="region of interest" description="Disordered" evidence="6">
    <location>
        <begin position="232"/>
        <end position="251"/>
    </location>
</feature>
<proteinExistence type="predicted"/>
<keyword evidence="4" id="KW-0804">Transcription</keyword>
<dbReference type="InterPro" id="IPR005333">
    <property type="entry name" value="Transcription_factor_TCP"/>
</dbReference>
<feature type="non-terminal residue" evidence="8">
    <location>
        <position position="251"/>
    </location>
</feature>
<dbReference type="GO" id="GO:0003700">
    <property type="term" value="F:DNA-binding transcription factor activity"/>
    <property type="evidence" value="ECO:0007669"/>
    <property type="project" value="InterPro"/>
</dbReference>
<dbReference type="Proteomes" id="UP001202328">
    <property type="component" value="Unassembled WGS sequence"/>
</dbReference>
<evidence type="ECO:0000313" key="9">
    <source>
        <dbReference type="Proteomes" id="UP001202328"/>
    </source>
</evidence>
<dbReference type="PANTHER" id="PTHR31072">
    <property type="entry name" value="TRANSCRIPTION FACTOR TCP4-RELATED"/>
    <property type="match status" value="1"/>
</dbReference>
<feature type="compositionally biased region" description="Basic residues" evidence="6">
    <location>
        <begin position="129"/>
        <end position="148"/>
    </location>
</feature>
<dbReference type="PANTHER" id="PTHR31072:SF87">
    <property type="entry name" value="TRANSCRIPTION FACTOR TCP12"/>
    <property type="match status" value="1"/>
</dbReference>
<evidence type="ECO:0000256" key="5">
    <source>
        <dbReference type="ARBA" id="ARBA00023242"/>
    </source>
</evidence>
<comment type="caution">
    <text evidence="8">The sequence shown here is derived from an EMBL/GenBank/DDBJ whole genome shotgun (WGS) entry which is preliminary data.</text>
</comment>
<protein>
    <recommendedName>
        <fullName evidence="7">TCP domain-containing protein</fullName>
    </recommendedName>
</protein>
<dbReference type="GO" id="GO:0043565">
    <property type="term" value="F:sequence-specific DNA binding"/>
    <property type="evidence" value="ECO:0007669"/>
    <property type="project" value="TreeGrafter"/>
</dbReference>
<evidence type="ECO:0000256" key="1">
    <source>
        <dbReference type="ARBA" id="ARBA00004123"/>
    </source>
</evidence>
<organism evidence="8 9">
    <name type="scientific">Papaver atlanticum</name>
    <dbReference type="NCBI Taxonomy" id="357466"/>
    <lineage>
        <taxon>Eukaryota</taxon>
        <taxon>Viridiplantae</taxon>
        <taxon>Streptophyta</taxon>
        <taxon>Embryophyta</taxon>
        <taxon>Tracheophyta</taxon>
        <taxon>Spermatophyta</taxon>
        <taxon>Magnoliopsida</taxon>
        <taxon>Ranunculales</taxon>
        <taxon>Papaveraceae</taxon>
        <taxon>Papaveroideae</taxon>
        <taxon>Papaver</taxon>
    </lineage>
</organism>
<keyword evidence="9" id="KW-1185">Reference proteome</keyword>
<evidence type="ECO:0000256" key="3">
    <source>
        <dbReference type="ARBA" id="ARBA00023125"/>
    </source>
</evidence>
<accession>A0AAD4XAK1</accession>
<evidence type="ECO:0000313" key="8">
    <source>
        <dbReference type="EMBL" id="KAI3885167.1"/>
    </source>
</evidence>
<name>A0AAD4XAK1_9MAGN</name>
<dbReference type="PROSITE" id="PS51369">
    <property type="entry name" value="TCP"/>
    <property type="match status" value="1"/>
</dbReference>
<evidence type="ECO:0000256" key="6">
    <source>
        <dbReference type="SAM" id="MobiDB-lite"/>
    </source>
</evidence>
<dbReference type="GO" id="GO:0005634">
    <property type="term" value="C:nucleus"/>
    <property type="evidence" value="ECO:0007669"/>
    <property type="project" value="UniProtKB-SubCell"/>
</dbReference>
<keyword evidence="2" id="KW-0805">Transcription regulation</keyword>
<feature type="region of interest" description="Disordered" evidence="6">
    <location>
        <begin position="117"/>
        <end position="156"/>
    </location>
</feature>
<dbReference type="InterPro" id="IPR017887">
    <property type="entry name" value="TF_TCP_subgr"/>
</dbReference>
<gene>
    <name evidence="8" type="ORF">MKW98_002559</name>
</gene>
<sequence length="251" mass="28575">MDIQDKFIENDNLNLHFKQQQHQDLSFSFFPFSPTLFDNDDYGFFPHHHHDLLVSHCWPVYNPSTASTATESVAAHQHQLDLLTAVTNNKAEVSLNDIKNDDGFAIGILDPPNKIISDSKTNNIATKKASTKRSSKKRSPGKKDRHSKIVTAQGPRDRRMRLSVDIARKFFDLQDMLGVDKASKTLEWLLNKSKPAIKEIMKINTIRKSVNDGVSAKESNISTAWELLSETERMAPEHQNRTFPEEKPSKH</sequence>
<comment type="subcellular location">
    <subcellularLocation>
        <location evidence="1">Nucleus</location>
    </subcellularLocation>
</comment>